<accession>A0A2N3NAG0</accession>
<organism evidence="2 3">
    <name type="scientific">Lomentospora prolificans</name>
    <dbReference type="NCBI Taxonomy" id="41688"/>
    <lineage>
        <taxon>Eukaryota</taxon>
        <taxon>Fungi</taxon>
        <taxon>Dikarya</taxon>
        <taxon>Ascomycota</taxon>
        <taxon>Pezizomycotina</taxon>
        <taxon>Sordariomycetes</taxon>
        <taxon>Hypocreomycetidae</taxon>
        <taxon>Microascales</taxon>
        <taxon>Microascaceae</taxon>
        <taxon>Lomentospora</taxon>
    </lineage>
</organism>
<evidence type="ECO:0000256" key="1">
    <source>
        <dbReference type="SAM" id="MobiDB-lite"/>
    </source>
</evidence>
<feature type="region of interest" description="Disordered" evidence="1">
    <location>
        <begin position="1"/>
        <end position="217"/>
    </location>
</feature>
<feature type="region of interest" description="Disordered" evidence="1">
    <location>
        <begin position="376"/>
        <end position="515"/>
    </location>
</feature>
<dbReference type="Proteomes" id="UP000233524">
    <property type="component" value="Unassembled WGS sequence"/>
</dbReference>
<dbReference type="VEuPathDB" id="FungiDB:jhhlp_004002"/>
<dbReference type="PANTHER" id="PTHR28307">
    <property type="entry name" value="PROTEIN PAL1"/>
    <property type="match status" value="1"/>
</dbReference>
<evidence type="ECO:0000313" key="3">
    <source>
        <dbReference type="Proteomes" id="UP000233524"/>
    </source>
</evidence>
<protein>
    <recommendedName>
        <fullName evidence="4">Pal1 cell morphology protein</fullName>
    </recommendedName>
</protein>
<proteinExistence type="predicted"/>
<reference evidence="2 3" key="1">
    <citation type="journal article" date="2017" name="G3 (Bethesda)">
        <title>First Draft Genome Sequence of the Pathogenic Fungus Lomentospora prolificans (Formerly Scedosporium prolificans).</title>
        <authorList>
            <person name="Luo R."/>
            <person name="Zimin A."/>
            <person name="Workman R."/>
            <person name="Fan Y."/>
            <person name="Pertea G."/>
            <person name="Grossman N."/>
            <person name="Wear M.P."/>
            <person name="Jia B."/>
            <person name="Miller H."/>
            <person name="Casadevall A."/>
            <person name="Timp W."/>
            <person name="Zhang S.X."/>
            <person name="Salzberg S.L."/>
        </authorList>
    </citation>
    <scope>NUCLEOTIDE SEQUENCE [LARGE SCALE GENOMIC DNA]</scope>
    <source>
        <strain evidence="2 3">JHH-5317</strain>
    </source>
</reference>
<feature type="compositionally biased region" description="Basic and acidic residues" evidence="1">
    <location>
        <begin position="183"/>
        <end position="201"/>
    </location>
</feature>
<feature type="region of interest" description="Disordered" evidence="1">
    <location>
        <begin position="259"/>
        <end position="322"/>
    </location>
</feature>
<feature type="compositionally biased region" description="Basic residues" evidence="1">
    <location>
        <begin position="202"/>
        <end position="213"/>
    </location>
</feature>
<feature type="compositionally biased region" description="Polar residues" evidence="1">
    <location>
        <begin position="22"/>
        <end position="37"/>
    </location>
</feature>
<feature type="compositionally biased region" description="Polar residues" evidence="1">
    <location>
        <begin position="74"/>
        <end position="93"/>
    </location>
</feature>
<name>A0A2N3NAG0_9PEZI</name>
<dbReference type="PANTHER" id="PTHR28307:SF2">
    <property type="entry name" value="PROTEIN PAL1"/>
    <property type="match status" value="1"/>
</dbReference>
<dbReference type="InParanoid" id="A0A2N3NAG0"/>
<dbReference type="AlphaFoldDB" id="A0A2N3NAG0"/>
<feature type="compositionally biased region" description="Basic and acidic residues" evidence="1">
    <location>
        <begin position="108"/>
        <end position="128"/>
    </location>
</feature>
<dbReference type="GO" id="GO:0005737">
    <property type="term" value="C:cytoplasm"/>
    <property type="evidence" value="ECO:0007669"/>
    <property type="project" value="TreeGrafter"/>
</dbReference>
<gene>
    <name evidence="2" type="ORF">jhhlp_004002</name>
</gene>
<dbReference type="Pfam" id="PF08316">
    <property type="entry name" value="Pal1"/>
    <property type="match status" value="1"/>
</dbReference>
<keyword evidence="3" id="KW-1185">Reference proteome</keyword>
<sequence>MSSAQPFPPAGQDSAGPGLTLNLASNNPFRNRTTSPANDFLGLKPTSPPPTSPFDDPIPARPLSRNPFLDPLPNFNSSEPLLSPGAMSTQSDRVASPTAEELFDSLTLDDKPKPKVDENRRPPPKDGQSRPGLNHRPTRSQEEAMRARRMLAGGPKPGGPSQSPHKRMERRPRRNSDSSLLIDIEKPLTEEEAKQRDARRREREKRHRQHRPNKKVDVIDQLDGTSLFGLGAFHHDGPFDACNPHRNRKGSRRAPMNAFAKDSANNSIGGSGPLRSRPDHSTFMGTAGNEAFTDFASGGTLKDGEKLKTGPKGEIVFDPTSRGDILHGDESLGLGTSTFLEGTPAARTVIQKREAEQAAEIAEGGLQRKKSLAQRIRGINRGPREYGPGGRPSFGEGSRRPTYPELPRRITDGEATTGRGHSDEFGNEPELISVKKPRESNEAMSPVSPNSRPRRVSIGLERRATSDGTTSADGQGKPGSGLLARVKSLKGGRRARPQPDVPTPSPAIAAPGTAV</sequence>
<dbReference type="EMBL" id="NLAX01000010">
    <property type="protein sequence ID" value="PKS09387.1"/>
    <property type="molecule type" value="Genomic_DNA"/>
</dbReference>
<evidence type="ECO:0000313" key="2">
    <source>
        <dbReference type="EMBL" id="PKS09387.1"/>
    </source>
</evidence>
<dbReference type="InterPro" id="IPR013226">
    <property type="entry name" value="Pal1"/>
</dbReference>
<feature type="compositionally biased region" description="Basic residues" evidence="1">
    <location>
        <begin position="487"/>
        <end position="496"/>
    </location>
</feature>
<dbReference type="FunCoup" id="A0A2N3NAG0">
    <property type="interactions" value="182"/>
</dbReference>
<feature type="compositionally biased region" description="Basic residues" evidence="1">
    <location>
        <begin position="164"/>
        <end position="173"/>
    </location>
</feature>
<dbReference type="STRING" id="41688.A0A2N3NAG0"/>
<dbReference type="OrthoDB" id="5352132at2759"/>
<comment type="caution">
    <text evidence="2">The sequence shown here is derived from an EMBL/GenBank/DDBJ whole genome shotgun (WGS) entry which is preliminary data.</text>
</comment>
<evidence type="ECO:0008006" key="4">
    <source>
        <dbReference type="Google" id="ProtNLM"/>
    </source>
</evidence>